<accession>A0A9E5DCV5</accession>
<evidence type="ECO:0000313" key="2">
    <source>
        <dbReference type="Proteomes" id="UP001056766"/>
    </source>
</evidence>
<dbReference type="AlphaFoldDB" id="A0A9E5DCV5"/>
<gene>
    <name evidence="1" type="ORF">KDK67_11210</name>
</gene>
<comment type="caution">
    <text evidence="1">The sequence shown here is derived from an EMBL/GenBank/DDBJ whole genome shotgun (WGS) entry which is preliminary data.</text>
</comment>
<dbReference type="Pfam" id="PF02596">
    <property type="entry name" value="DUF169"/>
    <property type="match status" value="1"/>
</dbReference>
<dbReference type="EMBL" id="JAGSOI010000055">
    <property type="protein sequence ID" value="MCM1987538.1"/>
    <property type="molecule type" value="Genomic_DNA"/>
</dbReference>
<reference evidence="1" key="1">
    <citation type="journal article" date="2021" name="mSystems">
        <title>Bacteria and Archaea Synergistically Convert Glycine Betaine to Biogenic Methane in the Formosa Cold Seep of the South China Sea.</title>
        <authorList>
            <person name="Li L."/>
            <person name="Zhang W."/>
            <person name="Zhang S."/>
            <person name="Song L."/>
            <person name="Sun Q."/>
            <person name="Zhang H."/>
            <person name="Xiang H."/>
            <person name="Dong X."/>
        </authorList>
    </citation>
    <scope>NUCLEOTIDE SEQUENCE</scope>
    <source>
        <strain evidence="1">LLY</strain>
    </source>
</reference>
<proteinExistence type="predicted"/>
<organism evidence="1 2">
    <name type="scientific">Methanococcoides seepicolus</name>
    <dbReference type="NCBI Taxonomy" id="2828780"/>
    <lineage>
        <taxon>Archaea</taxon>
        <taxon>Methanobacteriati</taxon>
        <taxon>Methanobacteriota</taxon>
        <taxon>Stenosarchaea group</taxon>
        <taxon>Methanomicrobia</taxon>
        <taxon>Methanosarcinales</taxon>
        <taxon>Methanosarcinaceae</taxon>
        <taxon>Methanococcoides</taxon>
    </lineage>
</organism>
<sequence>MFTEIAKLMDDGEPVCVTFQEGDIGEEYDLLYCEMITKARKGDIFLAASQSCPPGKYVLSTSEDKPDKYYLASGRYIDAETAQKAVSALPRIKKKYDHIRIEPLSENNGEFDVIILYLKPEMAMRGVQALAYNDGERVNIDTFGAASICGDCTALAIEKGVGLSYGCKGSRKHSEYDDNEIPIGIDLENAKKIEKGLKNIPETRH</sequence>
<dbReference type="PANTHER" id="PTHR37954:SF3">
    <property type="entry name" value="DUF169 DOMAIN-CONTAINING PROTEIN"/>
    <property type="match status" value="1"/>
</dbReference>
<dbReference type="InterPro" id="IPR003748">
    <property type="entry name" value="DUF169"/>
</dbReference>
<dbReference type="Proteomes" id="UP001056766">
    <property type="component" value="Unassembled WGS sequence"/>
</dbReference>
<evidence type="ECO:0000313" key="1">
    <source>
        <dbReference type="EMBL" id="MCM1987538.1"/>
    </source>
</evidence>
<protein>
    <submittedName>
        <fullName evidence="1">DUF169 domain-containing protein</fullName>
    </submittedName>
</protein>
<keyword evidence="2" id="KW-1185">Reference proteome</keyword>
<dbReference type="PANTHER" id="PTHR37954">
    <property type="entry name" value="BLL4979 PROTEIN"/>
    <property type="match status" value="1"/>
</dbReference>
<reference evidence="1" key="2">
    <citation type="submission" date="2021-04" db="EMBL/GenBank/DDBJ databases">
        <authorList>
            <person name="Dong X."/>
        </authorList>
    </citation>
    <scope>NUCLEOTIDE SEQUENCE</scope>
    <source>
        <strain evidence="1">LLY</strain>
    </source>
</reference>
<name>A0A9E5DCV5_9EURY</name>
<dbReference type="RefSeq" id="WP_250868889.1">
    <property type="nucleotide sequence ID" value="NZ_JAGSOI010000055.1"/>
</dbReference>